<feature type="signal peptide" evidence="2">
    <location>
        <begin position="1"/>
        <end position="31"/>
    </location>
</feature>
<feature type="compositionally biased region" description="Polar residues" evidence="1">
    <location>
        <begin position="361"/>
        <end position="370"/>
    </location>
</feature>
<dbReference type="Pfam" id="PF00561">
    <property type="entry name" value="Abhydrolase_1"/>
    <property type="match status" value="1"/>
</dbReference>
<reference evidence="4 5" key="1">
    <citation type="journal article" date="2018" name="Nat. Ecol. Evol.">
        <title>Pezizomycetes genomes reveal the molecular basis of ectomycorrhizal truffle lifestyle.</title>
        <authorList>
            <person name="Murat C."/>
            <person name="Payen T."/>
            <person name="Noel B."/>
            <person name="Kuo A."/>
            <person name="Morin E."/>
            <person name="Chen J."/>
            <person name="Kohler A."/>
            <person name="Krizsan K."/>
            <person name="Balestrini R."/>
            <person name="Da Silva C."/>
            <person name="Montanini B."/>
            <person name="Hainaut M."/>
            <person name="Levati E."/>
            <person name="Barry K.W."/>
            <person name="Belfiori B."/>
            <person name="Cichocki N."/>
            <person name="Clum A."/>
            <person name="Dockter R.B."/>
            <person name="Fauchery L."/>
            <person name="Guy J."/>
            <person name="Iotti M."/>
            <person name="Le Tacon F."/>
            <person name="Lindquist E.A."/>
            <person name="Lipzen A."/>
            <person name="Malagnac F."/>
            <person name="Mello A."/>
            <person name="Molinier V."/>
            <person name="Miyauchi S."/>
            <person name="Poulain J."/>
            <person name="Riccioni C."/>
            <person name="Rubini A."/>
            <person name="Sitrit Y."/>
            <person name="Splivallo R."/>
            <person name="Traeger S."/>
            <person name="Wang M."/>
            <person name="Zifcakova L."/>
            <person name="Wipf D."/>
            <person name="Zambonelli A."/>
            <person name="Paolocci F."/>
            <person name="Nowrousian M."/>
            <person name="Ottonello S."/>
            <person name="Baldrian P."/>
            <person name="Spatafora J.W."/>
            <person name="Henrissat B."/>
            <person name="Nagy L.G."/>
            <person name="Aury J.M."/>
            <person name="Wincker P."/>
            <person name="Grigoriev I.V."/>
            <person name="Bonfante P."/>
            <person name="Martin F.M."/>
        </authorList>
    </citation>
    <scope>NUCLEOTIDE SEQUENCE [LARGE SCALE GENOMIC DNA]</scope>
    <source>
        <strain evidence="4 5">RN42</strain>
    </source>
</reference>
<protein>
    <recommendedName>
        <fullName evidence="3">AB hydrolase-1 domain-containing protein</fullName>
    </recommendedName>
</protein>
<dbReference type="InterPro" id="IPR029058">
    <property type="entry name" value="AB_hydrolase_fold"/>
</dbReference>
<dbReference type="AlphaFoldDB" id="A0A3N4IBU0"/>
<keyword evidence="5" id="KW-1185">Reference proteome</keyword>
<dbReference type="Gene3D" id="3.40.50.1820">
    <property type="entry name" value="alpha/beta hydrolase"/>
    <property type="match status" value="1"/>
</dbReference>
<evidence type="ECO:0000259" key="3">
    <source>
        <dbReference type="Pfam" id="PF00561"/>
    </source>
</evidence>
<dbReference type="STRING" id="1160509.A0A3N4IBU0"/>
<dbReference type="InterPro" id="IPR000073">
    <property type="entry name" value="AB_hydrolase_1"/>
</dbReference>
<dbReference type="Proteomes" id="UP000275078">
    <property type="component" value="Unassembled WGS sequence"/>
</dbReference>
<evidence type="ECO:0000256" key="1">
    <source>
        <dbReference type="SAM" id="MobiDB-lite"/>
    </source>
</evidence>
<keyword evidence="2" id="KW-0732">Signal</keyword>
<organism evidence="4 5">
    <name type="scientific">Ascobolus immersus RN42</name>
    <dbReference type="NCBI Taxonomy" id="1160509"/>
    <lineage>
        <taxon>Eukaryota</taxon>
        <taxon>Fungi</taxon>
        <taxon>Dikarya</taxon>
        <taxon>Ascomycota</taxon>
        <taxon>Pezizomycotina</taxon>
        <taxon>Pezizomycetes</taxon>
        <taxon>Pezizales</taxon>
        <taxon>Ascobolaceae</taxon>
        <taxon>Ascobolus</taxon>
    </lineage>
</organism>
<dbReference type="OrthoDB" id="413670at2759"/>
<dbReference type="SUPFAM" id="SSF53474">
    <property type="entry name" value="alpha/beta-Hydrolases"/>
    <property type="match status" value="1"/>
</dbReference>
<proteinExistence type="predicted"/>
<sequence length="691" mass="76095">MIVFSPGQNYHPLVILLFISAISSFLSPAWSLPQDPLRRTNQNFPYTTRGRGSGVNNFLFKDVKASNTATFEPCPTFLTNIPSDIPTFASKDATCWKSTEKLNYIEPLDLRTIDLAVSRIQPASGLSEADPTWPGWLFVDAGGPGAHTILSGFQRLSYYQKLYPDYTIIFRDSRGSGSSEPESSCWDNAYEADLAEQEKSQELGQSMVKGRIDSAETMRLEAFKFADRCRNRLGGKDSILPHLGVVANARDIHSLHTKLCAFYGVTIGIGGKGLVNFHGESWGGLLGQVFAVKYPNLVGRFVLDSSTALHSPQDHTKTFLNKIKDVHDGMKKCENYCDASDACSFKGSFFTTIQQTIDDLSNPTSTAASVSNDDGYSSDDDDEDFFFENDSSSGENRKLEELLEYGYSMLYHPRKGLSGWVGNVRFLWGKPTRQVSQSTRAVDLVGSNEMEAQVGLTTLVENSQPSDRSRFTLSIKVDTPPTAPVSKRTDHQVNTTSNLLGPSAAVLSDTENSKRGSKFDQSIVHPIVGGMGLSSTVITCVDVVSFGLEDESAAGILAAFDRAYVISPFGAHGQLANWIYCLGFGSDDKSFEKVPVPSAPIVTKNAILFVGNKYDPTTPQRNAQGRPHGEQFFSKSFYLELDTVGHGIYDQEPWDEDFEAALLEYTKKGKIPEGVREFVYSTAWDFEYGAE</sequence>
<evidence type="ECO:0000256" key="2">
    <source>
        <dbReference type="SAM" id="SignalP"/>
    </source>
</evidence>
<accession>A0A3N4IBU0</accession>
<name>A0A3N4IBU0_ASCIM</name>
<feature type="domain" description="AB hydrolase-1" evidence="3">
    <location>
        <begin position="164"/>
        <end position="374"/>
    </location>
</feature>
<feature type="chain" id="PRO_5018051750" description="AB hydrolase-1 domain-containing protein" evidence="2">
    <location>
        <begin position="32"/>
        <end position="691"/>
    </location>
</feature>
<evidence type="ECO:0000313" key="4">
    <source>
        <dbReference type="EMBL" id="RPA81681.1"/>
    </source>
</evidence>
<evidence type="ECO:0000313" key="5">
    <source>
        <dbReference type="Proteomes" id="UP000275078"/>
    </source>
</evidence>
<feature type="region of interest" description="Disordered" evidence="1">
    <location>
        <begin position="361"/>
        <end position="381"/>
    </location>
</feature>
<gene>
    <name evidence="4" type="ORF">BJ508DRAFT_306295</name>
</gene>
<dbReference type="EMBL" id="ML119677">
    <property type="protein sequence ID" value="RPA81681.1"/>
    <property type="molecule type" value="Genomic_DNA"/>
</dbReference>